<evidence type="ECO:0000313" key="4">
    <source>
        <dbReference type="Proteomes" id="UP000053611"/>
    </source>
</evidence>
<dbReference type="GO" id="GO:0003697">
    <property type="term" value="F:single-stranded DNA binding"/>
    <property type="evidence" value="ECO:0007669"/>
    <property type="project" value="InterPro"/>
</dbReference>
<dbReference type="RefSeq" id="XP_018276459.1">
    <property type="nucleotide sequence ID" value="XM_018424082.1"/>
</dbReference>
<dbReference type="InterPro" id="IPR000424">
    <property type="entry name" value="Primosome_PriB/ssb"/>
</dbReference>
<reference evidence="3 4" key="1">
    <citation type="submission" date="2015-03" db="EMBL/GenBank/DDBJ databases">
        <title>Genomics and transcriptomics of the oil-accumulating basidiomycete yeast T. oleaginosus allow insights into substrate utilization and the diverse evolutionary trajectories of mating systems in fungi.</title>
        <authorList>
            <consortium name="DOE Joint Genome Institute"/>
            <person name="Kourist R."/>
            <person name="Kracht O."/>
            <person name="Bracharz F."/>
            <person name="Lipzen A."/>
            <person name="Nolan M."/>
            <person name="Ohm R."/>
            <person name="Grigoriev I."/>
            <person name="Sun S."/>
            <person name="Heitman J."/>
            <person name="Bruck T."/>
            <person name="Nowrousian M."/>
        </authorList>
    </citation>
    <scope>NUCLEOTIDE SEQUENCE [LARGE SCALE GENOMIC DNA]</scope>
    <source>
        <strain evidence="3 4">IBC0246</strain>
    </source>
</reference>
<organism evidence="3 4">
    <name type="scientific">Cutaneotrichosporon oleaginosum</name>
    <dbReference type="NCBI Taxonomy" id="879819"/>
    <lineage>
        <taxon>Eukaryota</taxon>
        <taxon>Fungi</taxon>
        <taxon>Dikarya</taxon>
        <taxon>Basidiomycota</taxon>
        <taxon>Agaricomycotina</taxon>
        <taxon>Tremellomycetes</taxon>
        <taxon>Trichosporonales</taxon>
        <taxon>Trichosporonaceae</taxon>
        <taxon>Cutaneotrichosporon</taxon>
    </lineage>
</organism>
<dbReference type="GO" id="GO:0006264">
    <property type="term" value="P:mitochondrial DNA replication"/>
    <property type="evidence" value="ECO:0007669"/>
    <property type="project" value="TreeGrafter"/>
</dbReference>
<dbReference type="PROSITE" id="PS50935">
    <property type="entry name" value="SSB"/>
    <property type="match status" value="1"/>
</dbReference>
<accession>A0A0J0XFW9</accession>
<keyword evidence="4" id="KW-1185">Reference proteome</keyword>
<evidence type="ECO:0000313" key="3">
    <source>
        <dbReference type="EMBL" id="KLT39968.1"/>
    </source>
</evidence>
<evidence type="ECO:0000256" key="1">
    <source>
        <dbReference type="ARBA" id="ARBA00023125"/>
    </source>
</evidence>
<dbReference type="Gene3D" id="2.40.50.140">
    <property type="entry name" value="Nucleic acid-binding proteins"/>
    <property type="match status" value="1"/>
</dbReference>
<dbReference type="STRING" id="879819.A0A0J0XFW9"/>
<dbReference type="GO" id="GO:0042645">
    <property type="term" value="C:mitochondrial nucleoid"/>
    <property type="evidence" value="ECO:0007669"/>
    <property type="project" value="TreeGrafter"/>
</dbReference>
<sequence>MLGLARPTLNTAKATLGQRGYAKATLIGRLGAKPEVRQAGNGKSYVTYNLAVPKPPKRNEEGEVVRDEQGYTVRDTNWFTIFNFRPTAAQYMANLEPGTQLMVEASLETRTTPTEAGNVKDLLLREISHQVVSRKKN</sequence>
<dbReference type="PANTHER" id="PTHR10302:SF0">
    <property type="entry name" value="SINGLE-STRANDED DNA-BINDING PROTEIN, MITOCHONDRIAL"/>
    <property type="match status" value="1"/>
</dbReference>
<dbReference type="EMBL" id="KQ087244">
    <property type="protein sequence ID" value="KLT39968.1"/>
    <property type="molecule type" value="Genomic_DNA"/>
</dbReference>
<dbReference type="PANTHER" id="PTHR10302">
    <property type="entry name" value="SINGLE-STRANDED DNA-BINDING PROTEIN"/>
    <property type="match status" value="1"/>
</dbReference>
<keyword evidence="1 2" id="KW-0238">DNA-binding</keyword>
<dbReference type="GeneID" id="28984685"/>
<dbReference type="Pfam" id="PF00436">
    <property type="entry name" value="SSB"/>
    <property type="match status" value="1"/>
</dbReference>
<protein>
    <recommendedName>
        <fullName evidence="5">Nucleic acid-binding protein</fullName>
    </recommendedName>
</protein>
<proteinExistence type="predicted"/>
<gene>
    <name evidence="3" type="ORF">CC85DRAFT_287950</name>
</gene>
<dbReference type="OrthoDB" id="1078367at2759"/>
<evidence type="ECO:0008006" key="5">
    <source>
        <dbReference type="Google" id="ProtNLM"/>
    </source>
</evidence>
<evidence type="ECO:0000256" key="2">
    <source>
        <dbReference type="PROSITE-ProRule" id="PRU00252"/>
    </source>
</evidence>
<dbReference type="CDD" id="cd04496">
    <property type="entry name" value="SSB_OBF"/>
    <property type="match status" value="1"/>
</dbReference>
<dbReference type="InterPro" id="IPR012340">
    <property type="entry name" value="NA-bd_OB-fold"/>
</dbReference>
<dbReference type="InterPro" id="IPR011344">
    <property type="entry name" value="ssDNA-bd"/>
</dbReference>
<dbReference type="Proteomes" id="UP000053611">
    <property type="component" value="Unassembled WGS sequence"/>
</dbReference>
<dbReference type="SUPFAM" id="SSF50249">
    <property type="entry name" value="Nucleic acid-binding proteins"/>
    <property type="match status" value="1"/>
</dbReference>
<name>A0A0J0XFW9_9TREE</name>
<dbReference type="AlphaFoldDB" id="A0A0J0XFW9"/>